<dbReference type="InterPro" id="IPR043140">
    <property type="entry name" value="Ribosomal_uS14_sf"/>
</dbReference>
<dbReference type="InterPro" id="IPR018271">
    <property type="entry name" value="Ribosomal_uS14_CS"/>
</dbReference>
<reference evidence="11 12" key="1">
    <citation type="submission" date="2014-03" db="EMBL/GenBank/DDBJ databases">
        <title>Genomics of Bifidobacteria.</title>
        <authorList>
            <person name="Ventura M."/>
            <person name="Milani C."/>
            <person name="Lugli G.A."/>
        </authorList>
    </citation>
    <scope>NUCLEOTIDE SEQUENCE [LARGE SCALE GENOMIC DNA]</scope>
    <source>
        <strain evidence="11 12">DSM 23969</strain>
    </source>
</reference>
<dbReference type="InterPro" id="IPR001209">
    <property type="entry name" value="Ribosomal_uS14"/>
</dbReference>
<keyword evidence="12" id="KW-1185">Reference proteome</keyword>
<evidence type="ECO:0000256" key="1">
    <source>
        <dbReference type="ARBA" id="ARBA00022723"/>
    </source>
</evidence>
<dbReference type="Pfam" id="PF00253">
    <property type="entry name" value="Ribosomal_S14"/>
    <property type="match status" value="1"/>
</dbReference>
<evidence type="ECO:0000256" key="10">
    <source>
        <dbReference type="HAMAP-Rule" id="MF_01364"/>
    </source>
</evidence>
<feature type="binding site" evidence="10">
    <location>
        <position position="24"/>
    </location>
    <ligand>
        <name>Zn(2+)</name>
        <dbReference type="ChEBI" id="CHEBI:29105"/>
    </ligand>
</feature>
<dbReference type="EMBL" id="JGYN01000031">
    <property type="protein sequence ID" value="KFI47822.1"/>
    <property type="molecule type" value="Genomic_DNA"/>
</dbReference>
<evidence type="ECO:0000256" key="2">
    <source>
        <dbReference type="ARBA" id="ARBA00022730"/>
    </source>
</evidence>
<dbReference type="PANTHER" id="PTHR19836">
    <property type="entry name" value="30S RIBOSOMAL PROTEIN S14"/>
    <property type="match status" value="1"/>
</dbReference>
<name>A0A086ZMS2_9BIFI</name>
<keyword evidence="2 10" id="KW-0699">rRNA-binding</keyword>
<evidence type="ECO:0000256" key="3">
    <source>
        <dbReference type="ARBA" id="ARBA00022833"/>
    </source>
</evidence>
<proteinExistence type="inferred from homology"/>
<comment type="function">
    <text evidence="10">Binds 16S rRNA, required for the assembly of 30S particles and may also be responsible for determining the conformation of the 16S rRNA at the A site.</text>
</comment>
<organism evidence="11 12">
    <name type="scientific">Bifidobacterium biavatii DSM 23969</name>
    <dbReference type="NCBI Taxonomy" id="1437608"/>
    <lineage>
        <taxon>Bacteria</taxon>
        <taxon>Bacillati</taxon>
        <taxon>Actinomycetota</taxon>
        <taxon>Actinomycetes</taxon>
        <taxon>Bifidobacteriales</taxon>
        <taxon>Bifidobacteriaceae</taxon>
        <taxon>Bifidobacterium</taxon>
    </lineage>
</organism>
<evidence type="ECO:0000256" key="8">
    <source>
        <dbReference type="ARBA" id="ARBA00047110"/>
    </source>
</evidence>
<evidence type="ECO:0000313" key="12">
    <source>
        <dbReference type="Proteomes" id="UP000029108"/>
    </source>
</evidence>
<feature type="binding site" evidence="10">
    <location>
        <position position="40"/>
    </location>
    <ligand>
        <name>Zn(2+)</name>
        <dbReference type="ChEBI" id="CHEBI:29105"/>
    </ligand>
</feature>
<evidence type="ECO:0000256" key="5">
    <source>
        <dbReference type="ARBA" id="ARBA00022980"/>
    </source>
</evidence>
<evidence type="ECO:0000256" key="6">
    <source>
        <dbReference type="ARBA" id="ARBA00023274"/>
    </source>
</evidence>
<dbReference type="Gene3D" id="4.10.830.10">
    <property type="entry name" value="30s Ribosomal Protein S14, Chain N"/>
    <property type="match status" value="1"/>
</dbReference>
<comment type="subunit">
    <text evidence="8 10">Part of the 30S ribosomal subunit. Contacts proteins S3 and S10.</text>
</comment>
<keyword evidence="6 10" id="KW-0687">Ribonucleoprotein</keyword>
<keyword evidence="4 10" id="KW-0694">RNA-binding</keyword>
<dbReference type="Proteomes" id="UP000029108">
    <property type="component" value="Unassembled WGS sequence"/>
</dbReference>
<dbReference type="FunFam" id="4.10.830.10:FF:000001">
    <property type="entry name" value="30S ribosomal protein S14 type Z"/>
    <property type="match status" value="1"/>
</dbReference>
<dbReference type="eggNOG" id="COG0199">
    <property type="taxonomic scope" value="Bacteria"/>
</dbReference>
<accession>A0A086ZMS2</accession>
<dbReference type="SUPFAM" id="SSF57716">
    <property type="entry name" value="Glucocorticoid receptor-like (DNA-binding domain)"/>
    <property type="match status" value="1"/>
</dbReference>
<evidence type="ECO:0000256" key="7">
    <source>
        <dbReference type="ARBA" id="ARBA00035167"/>
    </source>
</evidence>
<dbReference type="GO" id="GO:0003735">
    <property type="term" value="F:structural constituent of ribosome"/>
    <property type="evidence" value="ECO:0007669"/>
    <property type="project" value="InterPro"/>
</dbReference>
<feature type="binding site" evidence="10">
    <location>
        <position position="43"/>
    </location>
    <ligand>
        <name>Zn(2+)</name>
        <dbReference type="ChEBI" id="CHEBI:29105"/>
    </ligand>
</feature>
<feature type="binding site" evidence="10">
    <location>
        <position position="27"/>
    </location>
    <ligand>
        <name>Zn(2+)</name>
        <dbReference type="ChEBI" id="CHEBI:29105"/>
    </ligand>
</feature>
<dbReference type="HAMAP" id="MF_01364_B">
    <property type="entry name" value="Ribosomal_uS14_2_B"/>
    <property type="match status" value="1"/>
</dbReference>
<dbReference type="NCBIfam" id="NF005974">
    <property type="entry name" value="PRK08061.1"/>
    <property type="match status" value="1"/>
</dbReference>
<dbReference type="STRING" id="1437608.GCA_000771645_00369"/>
<dbReference type="GO" id="GO:0019843">
    <property type="term" value="F:rRNA binding"/>
    <property type="evidence" value="ECO:0007669"/>
    <property type="project" value="UniProtKB-UniRule"/>
</dbReference>
<comment type="caution">
    <text evidence="11">The sequence shown here is derived from an EMBL/GenBank/DDBJ whole genome shotgun (WGS) entry which is preliminary data.</text>
</comment>
<evidence type="ECO:0000256" key="9">
    <source>
        <dbReference type="ARBA" id="ARBA00060857"/>
    </source>
</evidence>
<dbReference type="RefSeq" id="WP_033493929.1">
    <property type="nucleotide sequence ID" value="NZ_JDUU01000011.1"/>
</dbReference>
<dbReference type="PANTHER" id="PTHR19836:SF19">
    <property type="entry name" value="SMALL RIBOSOMAL SUBUNIT PROTEIN US14M"/>
    <property type="match status" value="1"/>
</dbReference>
<keyword evidence="1 10" id="KW-0479">Metal-binding</keyword>
<gene>
    <name evidence="10" type="primary">rpsZ</name>
    <name evidence="10" type="synonym">rpsN</name>
    <name evidence="11" type="ORF">BBIA_2294</name>
</gene>
<dbReference type="OrthoDB" id="9810484at2"/>
<comment type="cofactor">
    <cofactor evidence="10">
        <name>Zn(2+)</name>
        <dbReference type="ChEBI" id="CHEBI:29105"/>
    </cofactor>
    <text evidence="10">Binds 1 zinc ion per subunit.</text>
</comment>
<sequence length="61" mass="6906">MAKTALKNKAAGKPKFKVRAYTRCQVCGRPHSVYRKFGLCRVCLREKAHRGELPGVTKSSW</sequence>
<dbReference type="PROSITE" id="PS00527">
    <property type="entry name" value="RIBOSOMAL_S14"/>
    <property type="match status" value="1"/>
</dbReference>
<dbReference type="GO" id="GO:0006412">
    <property type="term" value="P:translation"/>
    <property type="evidence" value="ECO:0007669"/>
    <property type="project" value="UniProtKB-UniRule"/>
</dbReference>
<keyword evidence="5 10" id="KW-0689">Ribosomal protein</keyword>
<comment type="similarity">
    <text evidence="9 10">Belongs to the universal ribosomal protein uS14 family. Zinc-binding uS14 subfamily.</text>
</comment>
<dbReference type="GO" id="GO:0008270">
    <property type="term" value="F:zinc ion binding"/>
    <property type="evidence" value="ECO:0007669"/>
    <property type="project" value="UniProtKB-UniRule"/>
</dbReference>
<dbReference type="GO" id="GO:0015935">
    <property type="term" value="C:small ribosomal subunit"/>
    <property type="evidence" value="ECO:0007669"/>
    <property type="project" value="TreeGrafter"/>
</dbReference>
<protein>
    <recommendedName>
        <fullName evidence="7 10">Small ribosomal subunit protein uS14</fullName>
    </recommendedName>
</protein>
<dbReference type="GO" id="GO:0005737">
    <property type="term" value="C:cytoplasm"/>
    <property type="evidence" value="ECO:0007669"/>
    <property type="project" value="UniProtKB-ARBA"/>
</dbReference>
<keyword evidence="3 10" id="KW-0862">Zinc</keyword>
<dbReference type="InterPro" id="IPR023053">
    <property type="entry name" value="Ribosomal_uS14_bact"/>
</dbReference>
<evidence type="ECO:0000313" key="11">
    <source>
        <dbReference type="EMBL" id="KFI47822.1"/>
    </source>
</evidence>
<evidence type="ECO:0000256" key="4">
    <source>
        <dbReference type="ARBA" id="ARBA00022884"/>
    </source>
</evidence>
<dbReference type="AlphaFoldDB" id="A0A086ZMS2"/>